<name>A0A859QGQ8_9HYPH</name>
<evidence type="ECO:0000313" key="2">
    <source>
        <dbReference type="Proteomes" id="UP000510721"/>
    </source>
</evidence>
<reference evidence="1 2" key="1">
    <citation type="submission" date="2019-06" db="EMBL/GenBank/DDBJ databases">
        <title>Complete genome sequence of Ensifer mexicanus ITTG R7 isolated from nodules of Acacia angustissima (Mill.) Kuntze.</title>
        <authorList>
            <person name="Rincon-Rosales R."/>
            <person name="Rogel M.A."/>
            <person name="Guerrero G."/>
            <person name="Rincon-Molina C.I."/>
            <person name="Lopez-Lopez A."/>
            <person name="Martinez-Romero E."/>
        </authorList>
    </citation>
    <scope>NUCLEOTIDE SEQUENCE [LARGE SCALE GENOMIC DNA]</scope>
    <source>
        <strain evidence="1 2">ITTG R7</strain>
    </source>
</reference>
<dbReference type="RefSeq" id="WP_180941166.1">
    <property type="nucleotide sequence ID" value="NZ_CP041238.1"/>
</dbReference>
<keyword evidence="2" id="KW-1185">Reference proteome</keyword>
<gene>
    <name evidence="1" type="ORF">FKV68_09230</name>
</gene>
<dbReference type="InterPro" id="IPR027417">
    <property type="entry name" value="P-loop_NTPase"/>
</dbReference>
<organism evidence="1 2">
    <name type="scientific">Sinorhizobium mexicanum</name>
    <dbReference type="NCBI Taxonomy" id="375549"/>
    <lineage>
        <taxon>Bacteria</taxon>
        <taxon>Pseudomonadati</taxon>
        <taxon>Pseudomonadota</taxon>
        <taxon>Alphaproteobacteria</taxon>
        <taxon>Hyphomicrobiales</taxon>
        <taxon>Rhizobiaceae</taxon>
        <taxon>Sinorhizobium/Ensifer group</taxon>
        <taxon>Sinorhizobium</taxon>
    </lineage>
</organism>
<protein>
    <submittedName>
        <fullName evidence="1">Uncharacterized protein</fullName>
    </submittedName>
</protein>
<dbReference type="SUPFAM" id="SSF52540">
    <property type="entry name" value="P-loop containing nucleoside triphosphate hydrolases"/>
    <property type="match status" value="1"/>
</dbReference>
<proteinExistence type="predicted"/>
<dbReference type="KEGG" id="emx:FKV68_09230"/>
<dbReference type="Proteomes" id="UP000510721">
    <property type="component" value="Chromosome"/>
</dbReference>
<dbReference type="PROSITE" id="PS50837">
    <property type="entry name" value="NACHT"/>
    <property type="match status" value="1"/>
</dbReference>
<dbReference type="InterPro" id="IPR007111">
    <property type="entry name" value="NACHT_NTPase"/>
</dbReference>
<evidence type="ECO:0000313" key="1">
    <source>
        <dbReference type="EMBL" id="QLL61615.1"/>
    </source>
</evidence>
<dbReference type="AlphaFoldDB" id="A0A859QGQ8"/>
<dbReference type="EMBL" id="CP041238">
    <property type="protein sequence ID" value="QLL61615.1"/>
    <property type="molecule type" value="Genomic_DNA"/>
</dbReference>
<dbReference type="Gene3D" id="3.40.50.300">
    <property type="entry name" value="P-loop containing nucleotide triphosphate hydrolases"/>
    <property type="match status" value="1"/>
</dbReference>
<sequence>MSEIGLNVNEIVGHAATDLIENFFTSVGTATKDQIARYKIRFGRGFSRYLTEAMERYSKYKTLINRYDPIDLKENYVPAYISEGGEIFRDEDFFNKIVSQKRLIVEGTAGLGKTLFVRYMFRHAILYEKNFIPILFELRNLHLDDSETLISNLVKQVSTYVSGFNEEHFRFGMQAGKFIVLLDGIDEISLDNRTRYAAEILDLAYRYTEAPILLSTRPDDFYAPWEIFRVAKLLPMTRDQTTLMLAKLQFEPDIKTKFISNITQKYFAQHSEFLSVPLLATLMLLTYSEFSAVPSRIHVFYEQAFQTLFHKHDFIKGAFSRKIESGLDVEQFRRVLAAFCFISYLEERFTFLQYQVIENIKAAVRLCGFECDSEAFLKDLLVTVCVLQRDGNYITFVHRSFQEYFTALFVTSIPPADVFEVIEELMHRGRTDGVVRMALQLNEGAIEQGWLLPKLKALDDVFQKGDLSDLELVSLALGSPRFQQGLVFANKSKFDWNTLTFVHGEYCGSKHVINNDDKYYDDTGEILKYIDTQRHFAERGVQYNRAALAAHKRELAGERFSLSTLPVELANRLRCVREAAAALRDLVQVREELAEKQAERSRGLQKLLSKYKQ</sequence>
<accession>A0A859QGQ8</accession>